<dbReference type="AlphaFoldDB" id="A0A1N7KSI3"/>
<reference evidence="5" key="1">
    <citation type="submission" date="2017-01" db="EMBL/GenBank/DDBJ databases">
        <authorList>
            <person name="Varghese N."/>
            <person name="Submissions S."/>
        </authorList>
    </citation>
    <scope>NUCLEOTIDE SEQUENCE [LARGE SCALE GENOMIC DNA]</scope>
    <source>
        <strain evidence="5">DSM 24913</strain>
    </source>
</reference>
<comment type="subcellular location">
    <subcellularLocation>
        <location evidence="2">Cell outer membrane</location>
        <topology evidence="2">Lipid-anchor</topology>
    </subcellularLocation>
</comment>
<comment type="similarity">
    <text evidence="1 2">Belongs to the outer membrane factor (OMF) (TC 1.B.17) family.</text>
</comment>
<dbReference type="PANTHER" id="PTHR30203:SF33">
    <property type="entry name" value="BLR4455 PROTEIN"/>
    <property type="match status" value="1"/>
</dbReference>
<dbReference type="RefSeq" id="WP_139325754.1">
    <property type="nucleotide sequence ID" value="NZ_FTOH01000003.1"/>
</dbReference>
<proteinExistence type="inferred from homology"/>
<dbReference type="Proteomes" id="UP000185639">
    <property type="component" value="Unassembled WGS sequence"/>
</dbReference>
<accession>A0A1N7KSI3</accession>
<gene>
    <name evidence="4" type="ORF">SAMN05421686_10365</name>
</gene>
<dbReference type="Pfam" id="PF02321">
    <property type="entry name" value="OEP"/>
    <property type="match status" value="2"/>
</dbReference>
<feature type="coiled-coil region" evidence="3">
    <location>
        <begin position="354"/>
        <end position="413"/>
    </location>
</feature>
<keyword evidence="2" id="KW-0812">Transmembrane</keyword>
<name>A0A1N7KSI3_9GAMM</name>
<evidence type="ECO:0000256" key="3">
    <source>
        <dbReference type="SAM" id="Coils"/>
    </source>
</evidence>
<dbReference type="GO" id="GO:0009279">
    <property type="term" value="C:cell outer membrane"/>
    <property type="evidence" value="ECO:0007669"/>
    <property type="project" value="UniProtKB-SubCell"/>
</dbReference>
<evidence type="ECO:0000313" key="4">
    <source>
        <dbReference type="EMBL" id="SIS64456.1"/>
    </source>
</evidence>
<dbReference type="Gene3D" id="2.20.200.10">
    <property type="entry name" value="Outer membrane efflux proteins (OEP)"/>
    <property type="match status" value="1"/>
</dbReference>
<dbReference type="STRING" id="484498.SAMN05421686_10365"/>
<dbReference type="OrthoDB" id="9770517at2"/>
<keyword evidence="2" id="KW-0732">Signal</keyword>
<dbReference type="PANTHER" id="PTHR30203">
    <property type="entry name" value="OUTER MEMBRANE CATION EFFLUX PROTEIN"/>
    <property type="match status" value="1"/>
</dbReference>
<evidence type="ECO:0000256" key="2">
    <source>
        <dbReference type="RuleBase" id="RU362097"/>
    </source>
</evidence>
<keyword evidence="5" id="KW-1185">Reference proteome</keyword>
<dbReference type="NCBIfam" id="TIGR01845">
    <property type="entry name" value="outer_NodT"/>
    <property type="match status" value="1"/>
</dbReference>
<evidence type="ECO:0000313" key="5">
    <source>
        <dbReference type="Proteomes" id="UP000185639"/>
    </source>
</evidence>
<dbReference type="InterPro" id="IPR010131">
    <property type="entry name" value="MdtP/NodT-like"/>
</dbReference>
<keyword evidence="2" id="KW-0472">Membrane</keyword>
<feature type="signal peptide" evidence="2">
    <location>
        <begin position="1"/>
        <end position="28"/>
    </location>
</feature>
<dbReference type="EMBL" id="FTOH01000003">
    <property type="protein sequence ID" value="SIS64456.1"/>
    <property type="molecule type" value="Genomic_DNA"/>
</dbReference>
<dbReference type="Gene3D" id="1.20.1600.10">
    <property type="entry name" value="Outer membrane efflux proteins (OEP)"/>
    <property type="match status" value="1"/>
</dbReference>
<keyword evidence="2" id="KW-0564">Palmitate</keyword>
<keyword evidence="3" id="KW-0175">Coiled coil</keyword>
<feature type="chain" id="PRO_5011808915" evidence="2">
    <location>
        <begin position="29"/>
        <end position="469"/>
    </location>
</feature>
<sequence length="469" mass="51905">MSGPPSYLSGRSTRLASRLFLLSSAVMALQGCSSVAVSEPDPIVLPDTFTDQQQVLPAVDWWTTFNDSELNEHVNDALQGNYSLQAAEARLRQSLAQLRGSRSDYYPEVNAELGKSREWTSEDSTTDTWSAGLTASYEIDLWGGIRAGAAESRFSADASEAAYRTLANTVAGEVSTYWLGLRVQAGKLRLLEDQKQRLATALKVVEGRKRRGQAALTDVWQQQQLVESLSVDIIEAEAQRDIYLQQLALWLGRGQAPLTADMVSDLTPVPQPDMTLNSVPLEALKARPDIQEAYARLQAASAGVAVAAANRYPRFSLSASYRDSDADFSQLFDNWVANLAASLVLPIIDGAGRRAEVERQKAAEQEALADYSQTVLEAAQEVQQALVEEQRYLKTLQSLTDQLELARKTLELQDYYYARGQIDFLDLLNAQQELLSLESQQLTARWNLTQSRIQLYKAVSHGRFGETDA</sequence>
<organism evidence="4 5">
    <name type="scientific">Thalassolituus maritimus</name>
    <dbReference type="NCBI Taxonomy" id="484498"/>
    <lineage>
        <taxon>Bacteria</taxon>
        <taxon>Pseudomonadati</taxon>
        <taxon>Pseudomonadota</taxon>
        <taxon>Gammaproteobacteria</taxon>
        <taxon>Oceanospirillales</taxon>
        <taxon>Oceanospirillaceae</taxon>
        <taxon>Thalassolituus</taxon>
    </lineage>
</organism>
<keyword evidence="2" id="KW-1134">Transmembrane beta strand</keyword>
<dbReference type="SUPFAM" id="SSF56954">
    <property type="entry name" value="Outer membrane efflux proteins (OEP)"/>
    <property type="match status" value="1"/>
</dbReference>
<evidence type="ECO:0000256" key="1">
    <source>
        <dbReference type="ARBA" id="ARBA00007613"/>
    </source>
</evidence>
<dbReference type="GO" id="GO:0015562">
    <property type="term" value="F:efflux transmembrane transporter activity"/>
    <property type="evidence" value="ECO:0007669"/>
    <property type="project" value="InterPro"/>
</dbReference>
<protein>
    <submittedName>
        <fullName evidence="4">Efflux transporter, outer membrane factor (OMF) lipoprotein, NodT family</fullName>
    </submittedName>
</protein>
<dbReference type="InterPro" id="IPR003423">
    <property type="entry name" value="OMP_efflux"/>
</dbReference>
<keyword evidence="2 4" id="KW-0449">Lipoprotein</keyword>